<organism evidence="2 3">
    <name type="scientific">Hamadaea flava</name>
    <dbReference type="NCBI Taxonomy" id="1742688"/>
    <lineage>
        <taxon>Bacteria</taxon>
        <taxon>Bacillati</taxon>
        <taxon>Actinomycetota</taxon>
        <taxon>Actinomycetes</taxon>
        <taxon>Micromonosporales</taxon>
        <taxon>Micromonosporaceae</taxon>
        <taxon>Hamadaea</taxon>
    </lineage>
</organism>
<evidence type="ECO:0008006" key="4">
    <source>
        <dbReference type="Google" id="ProtNLM"/>
    </source>
</evidence>
<keyword evidence="1" id="KW-0472">Membrane</keyword>
<dbReference type="Proteomes" id="UP001595816">
    <property type="component" value="Unassembled WGS sequence"/>
</dbReference>
<protein>
    <recommendedName>
        <fullName evidence="4">ABC transporter permease</fullName>
    </recommendedName>
</protein>
<feature type="transmembrane region" description="Helical" evidence="1">
    <location>
        <begin position="156"/>
        <end position="173"/>
    </location>
</feature>
<reference evidence="3" key="1">
    <citation type="journal article" date="2019" name="Int. J. Syst. Evol. Microbiol.">
        <title>The Global Catalogue of Microorganisms (GCM) 10K type strain sequencing project: providing services to taxonomists for standard genome sequencing and annotation.</title>
        <authorList>
            <consortium name="The Broad Institute Genomics Platform"/>
            <consortium name="The Broad Institute Genome Sequencing Center for Infectious Disease"/>
            <person name="Wu L."/>
            <person name="Ma J."/>
        </authorList>
    </citation>
    <scope>NUCLEOTIDE SEQUENCE [LARGE SCALE GENOMIC DNA]</scope>
    <source>
        <strain evidence="3">CGMCC 4.7289</strain>
    </source>
</reference>
<sequence>MTALARMRLIAYLKTGRFLAPGITVLLALLLFHGGGRSEAAEAYAVCALILFPAYAWQTRTILDGDPDVQRRLALVAVGSARREQLAGLLAATVAGLVVTGVSLVLPWLIGAVEAEDEPLAKQLAIGVWAHLLALAAGLALGALSSRAATESTGKGVAVLAVGSVLAIVLGLPDSPLAQVIPPMTVVAKTVSRHGLTPANTLGYTVLAAVWVAIGLLVYARLRRNRA</sequence>
<comment type="caution">
    <text evidence="2">The sequence shown here is derived from an EMBL/GenBank/DDBJ whole genome shotgun (WGS) entry which is preliminary data.</text>
</comment>
<evidence type="ECO:0000256" key="1">
    <source>
        <dbReference type="SAM" id="Phobius"/>
    </source>
</evidence>
<dbReference type="EMBL" id="JBHSAY010000015">
    <property type="protein sequence ID" value="MFC4134319.1"/>
    <property type="molecule type" value="Genomic_DNA"/>
</dbReference>
<feature type="transmembrane region" description="Helical" evidence="1">
    <location>
        <begin position="89"/>
        <end position="111"/>
    </location>
</feature>
<keyword evidence="3" id="KW-1185">Reference proteome</keyword>
<feature type="transmembrane region" description="Helical" evidence="1">
    <location>
        <begin position="202"/>
        <end position="222"/>
    </location>
</feature>
<accession>A0ABV8LVJ7</accession>
<feature type="transmembrane region" description="Helical" evidence="1">
    <location>
        <begin position="43"/>
        <end position="63"/>
    </location>
</feature>
<keyword evidence="1" id="KW-0812">Transmembrane</keyword>
<feature type="transmembrane region" description="Helical" evidence="1">
    <location>
        <begin position="123"/>
        <end position="144"/>
    </location>
</feature>
<name>A0ABV8LVJ7_9ACTN</name>
<feature type="transmembrane region" description="Helical" evidence="1">
    <location>
        <begin position="12"/>
        <end position="31"/>
    </location>
</feature>
<dbReference type="RefSeq" id="WP_253761514.1">
    <property type="nucleotide sequence ID" value="NZ_JAMZDZ010000001.1"/>
</dbReference>
<evidence type="ECO:0000313" key="2">
    <source>
        <dbReference type="EMBL" id="MFC4134319.1"/>
    </source>
</evidence>
<keyword evidence="1" id="KW-1133">Transmembrane helix</keyword>
<gene>
    <name evidence="2" type="ORF">ACFOZ4_27225</name>
</gene>
<proteinExistence type="predicted"/>
<evidence type="ECO:0000313" key="3">
    <source>
        <dbReference type="Proteomes" id="UP001595816"/>
    </source>
</evidence>